<evidence type="ECO:0000256" key="5">
    <source>
        <dbReference type="ARBA" id="ARBA00022692"/>
    </source>
</evidence>
<protein>
    <recommendedName>
        <fullName evidence="9">Branched-chain amino acid transport system carrier protein</fullName>
    </recommendedName>
</protein>
<keyword evidence="3 9" id="KW-0813">Transport</keyword>
<keyword evidence="6 9" id="KW-0029">Amino-acid transport</keyword>
<evidence type="ECO:0000256" key="8">
    <source>
        <dbReference type="ARBA" id="ARBA00023136"/>
    </source>
</evidence>
<feature type="transmembrane region" description="Helical" evidence="9">
    <location>
        <begin position="226"/>
        <end position="248"/>
    </location>
</feature>
<dbReference type="KEGG" id="smai:EXU30_04515"/>
<feature type="transmembrane region" description="Helical" evidence="9">
    <location>
        <begin position="187"/>
        <end position="206"/>
    </location>
</feature>
<evidence type="ECO:0000313" key="10">
    <source>
        <dbReference type="EMBL" id="QBF82044.1"/>
    </source>
</evidence>
<dbReference type="RefSeq" id="WP_130598017.1">
    <property type="nucleotide sequence ID" value="NZ_CP036200.1"/>
</dbReference>
<dbReference type="GO" id="GO:0005304">
    <property type="term" value="F:L-valine transmembrane transporter activity"/>
    <property type="evidence" value="ECO:0007669"/>
    <property type="project" value="TreeGrafter"/>
</dbReference>
<name>A0A411PEY4_9GAMM</name>
<keyword evidence="4" id="KW-1003">Cell membrane</keyword>
<dbReference type="NCBIfam" id="TIGR00796">
    <property type="entry name" value="livcs"/>
    <property type="match status" value="1"/>
</dbReference>
<reference evidence="10 11" key="1">
    <citation type="submission" date="2019-02" db="EMBL/GenBank/DDBJ databases">
        <title>Shewanella sp. D4-2 isolated from Dokdo Island.</title>
        <authorList>
            <person name="Baek K."/>
        </authorList>
    </citation>
    <scope>NUCLEOTIDE SEQUENCE [LARGE SCALE GENOMIC DNA]</scope>
    <source>
        <strain evidence="10 11">D4-2</strain>
    </source>
</reference>
<dbReference type="OrthoDB" id="9783920at2"/>
<comment type="similarity">
    <text evidence="2 9">Belongs to the branched chain amino acid transporter family.</text>
</comment>
<feature type="transmembrane region" description="Helical" evidence="9">
    <location>
        <begin position="268"/>
        <end position="291"/>
    </location>
</feature>
<dbReference type="GO" id="GO:0015820">
    <property type="term" value="P:L-leucine transport"/>
    <property type="evidence" value="ECO:0007669"/>
    <property type="project" value="TreeGrafter"/>
</dbReference>
<gene>
    <name evidence="10" type="primary">brnQ</name>
    <name evidence="10" type="ORF">EXU30_04515</name>
</gene>
<dbReference type="PANTHER" id="PTHR30588">
    <property type="entry name" value="BRANCHED-CHAIN AMINO ACID TRANSPORT SYSTEM 2 CARRIER PROTEIN"/>
    <property type="match status" value="1"/>
</dbReference>
<dbReference type="GO" id="GO:0005886">
    <property type="term" value="C:plasma membrane"/>
    <property type="evidence" value="ECO:0007669"/>
    <property type="project" value="UniProtKB-SubCell"/>
</dbReference>
<comment type="function">
    <text evidence="9">Component of the transport system for branched-chain amino acids.</text>
</comment>
<organism evidence="10 11">
    <name type="scientific">Shewanella maritima</name>
    <dbReference type="NCBI Taxonomy" id="2520507"/>
    <lineage>
        <taxon>Bacteria</taxon>
        <taxon>Pseudomonadati</taxon>
        <taxon>Pseudomonadota</taxon>
        <taxon>Gammaproteobacteria</taxon>
        <taxon>Alteromonadales</taxon>
        <taxon>Shewanellaceae</taxon>
        <taxon>Shewanella</taxon>
    </lineage>
</organism>
<evidence type="ECO:0000256" key="7">
    <source>
        <dbReference type="ARBA" id="ARBA00022989"/>
    </source>
</evidence>
<evidence type="ECO:0000256" key="6">
    <source>
        <dbReference type="ARBA" id="ARBA00022970"/>
    </source>
</evidence>
<feature type="transmembrane region" description="Helical" evidence="9">
    <location>
        <begin position="330"/>
        <end position="352"/>
    </location>
</feature>
<dbReference type="GO" id="GO:0015190">
    <property type="term" value="F:L-leucine transmembrane transporter activity"/>
    <property type="evidence" value="ECO:0007669"/>
    <property type="project" value="TreeGrafter"/>
</dbReference>
<dbReference type="GO" id="GO:0015818">
    <property type="term" value="P:isoleucine transport"/>
    <property type="evidence" value="ECO:0007669"/>
    <property type="project" value="TreeGrafter"/>
</dbReference>
<feature type="transmembrane region" description="Helical" evidence="9">
    <location>
        <begin position="143"/>
        <end position="162"/>
    </location>
</feature>
<evidence type="ECO:0000256" key="4">
    <source>
        <dbReference type="ARBA" id="ARBA00022475"/>
    </source>
</evidence>
<comment type="subcellular location">
    <subcellularLocation>
        <location evidence="9">Cell inner membrane</location>
        <topology evidence="9">Multi-pass membrane protein</topology>
    </subcellularLocation>
    <subcellularLocation>
        <location evidence="1">Cell membrane</location>
        <topology evidence="1">Multi-pass membrane protein</topology>
    </subcellularLocation>
</comment>
<keyword evidence="7 9" id="KW-1133">Transmembrane helix</keyword>
<feature type="transmembrane region" description="Helical" evidence="9">
    <location>
        <begin position="401"/>
        <end position="420"/>
    </location>
</feature>
<feature type="transmembrane region" description="Helical" evidence="9">
    <location>
        <begin position="41"/>
        <end position="63"/>
    </location>
</feature>
<feature type="transmembrane region" description="Helical" evidence="9">
    <location>
        <begin position="75"/>
        <end position="94"/>
    </location>
</feature>
<evidence type="ECO:0000256" key="9">
    <source>
        <dbReference type="RuleBase" id="RU362122"/>
    </source>
</evidence>
<keyword evidence="11" id="KW-1185">Reference proteome</keyword>
<feature type="transmembrane region" description="Helical" evidence="9">
    <location>
        <begin position="303"/>
        <end position="324"/>
    </location>
</feature>
<proteinExistence type="inferred from homology"/>
<feature type="transmembrane region" description="Helical" evidence="9">
    <location>
        <begin position="114"/>
        <end position="131"/>
    </location>
</feature>
<dbReference type="GO" id="GO:0015188">
    <property type="term" value="F:L-isoleucine transmembrane transporter activity"/>
    <property type="evidence" value="ECO:0007669"/>
    <property type="project" value="TreeGrafter"/>
</dbReference>
<feature type="transmembrane region" description="Helical" evidence="9">
    <location>
        <begin position="7"/>
        <end position="29"/>
    </location>
</feature>
<dbReference type="PANTHER" id="PTHR30588:SF0">
    <property type="entry name" value="BRANCHED-CHAIN AMINO ACID PERMEASE BRNQ"/>
    <property type="match status" value="1"/>
</dbReference>
<dbReference type="Pfam" id="PF05525">
    <property type="entry name" value="Branch_AA_trans"/>
    <property type="match status" value="1"/>
</dbReference>
<keyword evidence="5 9" id="KW-0812">Transmembrane</keyword>
<dbReference type="AlphaFoldDB" id="A0A411PEY4"/>
<evidence type="ECO:0000256" key="3">
    <source>
        <dbReference type="ARBA" id="ARBA00022448"/>
    </source>
</evidence>
<keyword evidence="8 9" id="KW-0472">Membrane</keyword>
<dbReference type="InterPro" id="IPR004685">
    <property type="entry name" value="Brnchd-chn_aa_trnsp_Livcs"/>
</dbReference>
<dbReference type="EMBL" id="CP036200">
    <property type="protein sequence ID" value="QBF82044.1"/>
    <property type="molecule type" value="Genomic_DNA"/>
</dbReference>
<dbReference type="Proteomes" id="UP000291106">
    <property type="component" value="Chromosome"/>
</dbReference>
<feature type="transmembrane region" description="Helical" evidence="9">
    <location>
        <begin position="359"/>
        <end position="381"/>
    </location>
</feature>
<accession>A0A411PEY4</accession>
<sequence length="434" mass="46966">MTRQQTLFAGFMVFALFLGAGNIIFPPMLGFASGEFFSQALIGFLLTAVGLPAVTLIAIAWMGSGEGVTEKLPRWLQLTFWSTLFLTIGPFFNMPRTFSVAYEFTAKPFYGDDLMPFVTLVFAAITLFFALSPSKLMDRVGKLITPCLITIFVVLIVSVYMMPHGTPTDVSARYLESAFASGLSEGYMTMDVLGAIGFGGLVIAIISQRMNADSGSLTREMSKIVVVYASIITALYMAMAWIGSQYGAQVSNGGELLSSYTQWMYGNTGAILLGAIMTLACLTTAIGLSCASAKYFSDNFKFVSYKPAVVTIVAVTTVVANVGLAKLIEITLPLVVVLHPVTISVVALAVFYKHKPFNLMVWGTTVMTAILFGVIDALNILGQMPADLEQAFNQYLPLYQYNAAWIIPTLAVFMGLTALAKLARNVSRSRCAQV</sequence>
<evidence type="ECO:0000256" key="2">
    <source>
        <dbReference type="ARBA" id="ARBA00008540"/>
    </source>
</evidence>
<evidence type="ECO:0000313" key="11">
    <source>
        <dbReference type="Proteomes" id="UP000291106"/>
    </source>
</evidence>
<evidence type="ECO:0000256" key="1">
    <source>
        <dbReference type="ARBA" id="ARBA00004651"/>
    </source>
</evidence>